<evidence type="ECO:0000256" key="1">
    <source>
        <dbReference type="SAM" id="MobiDB-lite"/>
    </source>
</evidence>
<accession>A0AAN6E423</accession>
<dbReference type="AlphaFoldDB" id="A0AAN6E423"/>
<dbReference type="EMBL" id="MU404351">
    <property type="protein sequence ID" value="KAI1616962.1"/>
    <property type="molecule type" value="Genomic_DNA"/>
</dbReference>
<proteinExistence type="predicted"/>
<feature type="compositionally biased region" description="Basic and acidic residues" evidence="1">
    <location>
        <begin position="72"/>
        <end position="89"/>
    </location>
</feature>
<comment type="caution">
    <text evidence="2">The sequence shown here is derived from an EMBL/GenBank/DDBJ whole genome shotgun (WGS) entry which is preliminary data.</text>
</comment>
<organism evidence="2 3">
    <name type="scientific">Exophiala viscosa</name>
    <dbReference type="NCBI Taxonomy" id="2486360"/>
    <lineage>
        <taxon>Eukaryota</taxon>
        <taxon>Fungi</taxon>
        <taxon>Dikarya</taxon>
        <taxon>Ascomycota</taxon>
        <taxon>Pezizomycotina</taxon>
        <taxon>Eurotiomycetes</taxon>
        <taxon>Chaetothyriomycetidae</taxon>
        <taxon>Chaetothyriales</taxon>
        <taxon>Herpotrichiellaceae</taxon>
        <taxon>Exophiala</taxon>
    </lineage>
</organism>
<protein>
    <submittedName>
        <fullName evidence="2">Uncharacterized protein</fullName>
    </submittedName>
</protein>
<feature type="region of interest" description="Disordered" evidence="1">
    <location>
        <begin position="1"/>
        <end position="120"/>
    </location>
</feature>
<evidence type="ECO:0000313" key="2">
    <source>
        <dbReference type="EMBL" id="KAI1616962.1"/>
    </source>
</evidence>
<sequence length="120" mass="12494">MSSGTSGSDEKISASKIEPLSSEVKTNTPHDQGSRGVAGTDHSIDQSRIEPLGGAGQYQHPAPHADSQGVVGRDETIEGAKLEPLEGKGSEPTSKSTGLDDEQVDASRINPLGEVREETS</sequence>
<name>A0AAN6E423_9EURO</name>
<keyword evidence="3" id="KW-1185">Reference proteome</keyword>
<gene>
    <name evidence="2" type="ORF">EDD36DRAFT_150818</name>
</gene>
<reference evidence="2" key="1">
    <citation type="journal article" date="2022" name="bioRxiv">
        <title>Deciphering the potential niche of two novel black yeast fungi from a biological soil crust based on their genomes, phenotypes, and melanin regulation.</title>
        <authorList>
            <consortium name="DOE Joint Genome Institute"/>
            <person name="Carr E.C."/>
            <person name="Barton Q."/>
            <person name="Grambo S."/>
            <person name="Sullivan M."/>
            <person name="Renfro C.M."/>
            <person name="Kuo A."/>
            <person name="Pangilinan J."/>
            <person name="Lipzen A."/>
            <person name="Keymanesh K."/>
            <person name="Savage E."/>
            <person name="Barry K."/>
            <person name="Grigoriev I.V."/>
            <person name="Riekhof W.R."/>
            <person name="Harris S.S."/>
        </authorList>
    </citation>
    <scope>NUCLEOTIDE SEQUENCE</scope>
    <source>
        <strain evidence="2">JF 03-4F</strain>
    </source>
</reference>
<dbReference type="Proteomes" id="UP001203852">
    <property type="component" value="Unassembled WGS sequence"/>
</dbReference>
<evidence type="ECO:0000313" key="3">
    <source>
        <dbReference type="Proteomes" id="UP001203852"/>
    </source>
</evidence>